<dbReference type="SMART" id="SM00860">
    <property type="entry name" value="SMI1_KNR4"/>
    <property type="match status" value="1"/>
</dbReference>
<evidence type="ECO:0000313" key="3">
    <source>
        <dbReference type="Proteomes" id="UP000182569"/>
    </source>
</evidence>
<proteinExistence type="predicted"/>
<feature type="domain" description="Knr4/Smi1-like" evidence="1">
    <location>
        <begin position="17"/>
        <end position="133"/>
    </location>
</feature>
<dbReference type="EMBL" id="CP015756">
    <property type="protein sequence ID" value="APC40571.1"/>
    <property type="molecule type" value="Genomic_DNA"/>
</dbReference>
<evidence type="ECO:0000259" key="1">
    <source>
        <dbReference type="SMART" id="SM00860"/>
    </source>
</evidence>
<dbReference type="OrthoDB" id="9795554at2"/>
<sequence>MDESTKKYLTKINLNSSTTREVLQRTEQGLNIEFPLDYRLFIEEFNGAEGEIGPNSYVVFWSLIDIIELNEACGVNEFAPGLVLIGSDGGAAYAFDNRDDSKAIVEVPFIGMELDEVKTCANTFLEFLEFLYKL</sequence>
<reference evidence="3" key="1">
    <citation type="journal article" date="2016" name="Front. Microbiol.">
        <title>Complete Genome Sequence of Clostridium estertheticum DSM 8809, a Microbe Identified in Spoiled Vacuum Packed Beef.</title>
        <authorList>
            <person name="Yu Z."/>
            <person name="Gunn L."/>
            <person name="Brennan E."/>
            <person name="Reid R."/>
            <person name="Wall P.G."/>
            <person name="Gaora O.P."/>
            <person name="Hurley D."/>
            <person name="Bolton D."/>
            <person name="Fanning S."/>
        </authorList>
    </citation>
    <scope>NUCLEOTIDE SEQUENCE [LARGE SCALE GENOMIC DNA]</scope>
    <source>
        <strain evidence="3">DSM 8809</strain>
    </source>
</reference>
<dbReference type="RefSeq" id="WP_071612861.1">
    <property type="nucleotide sequence ID" value="NZ_CP015756.1"/>
</dbReference>
<name>A0A1J0GGY4_9CLOT</name>
<dbReference type="AlphaFoldDB" id="A0A1J0GGY4"/>
<dbReference type="Gene3D" id="3.40.1580.10">
    <property type="entry name" value="SMI1/KNR4-like"/>
    <property type="match status" value="1"/>
</dbReference>
<accession>A0A1J0GGY4</accession>
<organism evidence="2 3">
    <name type="scientific">Clostridium estertheticum subsp. estertheticum</name>
    <dbReference type="NCBI Taxonomy" id="1552"/>
    <lineage>
        <taxon>Bacteria</taxon>
        <taxon>Bacillati</taxon>
        <taxon>Bacillota</taxon>
        <taxon>Clostridia</taxon>
        <taxon>Eubacteriales</taxon>
        <taxon>Clostridiaceae</taxon>
        <taxon>Clostridium</taxon>
    </lineage>
</organism>
<gene>
    <name evidence="2" type="ORF">A7L45_11065</name>
</gene>
<keyword evidence="3" id="KW-1185">Reference proteome</keyword>
<dbReference type="InterPro" id="IPR018958">
    <property type="entry name" value="Knr4/Smi1-like_dom"/>
</dbReference>
<dbReference type="InterPro" id="IPR037883">
    <property type="entry name" value="Knr4/Smi1-like_sf"/>
</dbReference>
<dbReference type="Proteomes" id="UP000182569">
    <property type="component" value="Chromosome"/>
</dbReference>
<evidence type="ECO:0000313" key="2">
    <source>
        <dbReference type="EMBL" id="APC40571.1"/>
    </source>
</evidence>
<protein>
    <recommendedName>
        <fullName evidence="1">Knr4/Smi1-like domain-containing protein</fullName>
    </recommendedName>
</protein>
<dbReference type="KEGG" id="ceu:A7L45_11065"/>
<dbReference type="SUPFAM" id="SSF160631">
    <property type="entry name" value="SMI1/KNR4-like"/>
    <property type="match status" value="1"/>
</dbReference>
<dbReference type="STRING" id="1552.A7L45_11065"/>
<dbReference type="Pfam" id="PF09346">
    <property type="entry name" value="SMI1_KNR4"/>
    <property type="match status" value="1"/>
</dbReference>